<gene>
    <name evidence="2" type="ORF">FNJ60_09050</name>
</gene>
<evidence type="ECO:0000313" key="3">
    <source>
        <dbReference type="Proteomes" id="UP000324383"/>
    </source>
</evidence>
<comment type="caution">
    <text evidence="2">The sequence shown here is derived from an EMBL/GenBank/DDBJ whole genome shotgun (WGS) entry which is preliminary data.</text>
</comment>
<feature type="compositionally biased region" description="Basic and acidic residues" evidence="1">
    <location>
        <begin position="51"/>
        <end position="63"/>
    </location>
</feature>
<dbReference type="EMBL" id="VKLW01000018">
    <property type="protein sequence ID" value="TYK33251.1"/>
    <property type="molecule type" value="Genomic_DNA"/>
</dbReference>
<dbReference type="AlphaFoldDB" id="A0A5D3ER29"/>
<accession>A0A5D3ER29</accession>
<reference evidence="2 3" key="1">
    <citation type="submission" date="2019-07" db="EMBL/GenBank/DDBJ databases">
        <title>Draft Genome Sequences of Bacteroides pyogenes Strains Isolated from the Uterus Holstein Dairy Cows with Metritis.</title>
        <authorList>
            <person name="Cunha F."/>
            <person name="Galvao K.N."/>
            <person name="Jeon S.J."/>
            <person name="Jeong K.C."/>
        </authorList>
    </citation>
    <scope>NUCLEOTIDE SEQUENCE [LARGE SCALE GENOMIC DNA]</scope>
    <source>
        <strain evidence="2 3">KG-31</strain>
    </source>
</reference>
<organism evidence="2 3">
    <name type="scientific">Bacteroides pyogenes</name>
    <dbReference type="NCBI Taxonomy" id="310300"/>
    <lineage>
        <taxon>Bacteria</taxon>
        <taxon>Pseudomonadati</taxon>
        <taxon>Bacteroidota</taxon>
        <taxon>Bacteroidia</taxon>
        <taxon>Bacteroidales</taxon>
        <taxon>Bacteroidaceae</taxon>
        <taxon>Bacteroides</taxon>
    </lineage>
</organism>
<evidence type="ECO:0000313" key="2">
    <source>
        <dbReference type="EMBL" id="TYK33251.1"/>
    </source>
</evidence>
<proteinExistence type="predicted"/>
<name>A0A5D3ER29_9BACE</name>
<sequence>MSVTNIIDDPNVTIVQGVNGIRLCEEGWMTQRRNHRKSGEKTKETTVSCNHPEEQPSIHAENG</sequence>
<feature type="region of interest" description="Disordered" evidence="1">
    <location>
        <begin position="32"/>
        <end position="63"/>
    </location>
</feature>
<dbReference type="RefSeq" id="WP_148730539.1">
    <property type="nucleotide sequence ID" value="NZ_DAIMPP010000327.1"/>
</dbReference>
<protein>
    <submittedName>
        <fullName evidence="2">Uncharacterized protein</fullName>
    </submittedName>
</protein>
<keyword evidence="3" id="KW-1185">Reference proteome</keyword>
<evidence type="ECO:0000256" key="1">
    <source>
        <dbReference type="SAM" id="MobiDB-lite"/>
    </source>
</evidence>
<dbReference type="Proteomes" id="UP000324383">
    <property type="component" value="Unassembled WGS sequence"/>
</dbReference>